<evidence type="ECO:0000313" key="2">
    <source>
        <dbReference type="Proteomes" id="UP000288227"/>
    </source>
</evidence>
<gene>
    <name evidence="1" type="ORF">SanaruYs_06540</name>
</gene>
<proteinExistence type="predicted"/>
<sequence length="82" mass="9902">MVKSIFEYKCKSYRKWRGILLIATINGWQKLFRRDGYKDLIIRSSAYLRADGKSEVFAFVHMPKHIQLIWRFVENNKCDLLF</sequence>
<protein>
    <recommendedName>
        <fullName evidence="3">Transposase IS200-like domain-containing protein</fullName>
    </recommendedName>
</protein>
<dbReference type="SUPFAM" id="SSF143422">
    <property type="entry name" value="Transposase IS200-like"/>
    <property type="match status" value="1"/>
</dbReference>
<comment type="caution">
    <text evidence="1">The sequence shown here is derived from an EMBL/GenBank/DDBJ whole genome shotgun (WGS) entry which is preliminary data.</text>
</comment>
<organism evidence="1 2">
    <name type="scientific">Chryseotalea sanaruensis</name>
    <dbReference type="NCBI Taxonomy" id="2482724"/>
    <lineage>
        <taxon>Bacteria</taxon>
        <taxon>Pseudomonadati</taxon>
        <taxon>Bacteroidota</taxon>
        <taxon>Cytophagia</taxon>
        <taxon>Cytophagales</taxon>
        <taxon>Chryseotaleaceae</taxon>
        <taxon>Chryseotalea</taxon>
    </lineage>
</organism>
<dbReference type="InterPro" id="IPR036515">
    <property type="entry name" value="Transposase_17_sf"/>
</dbReference>
<dbReference type="AlphaFoldDB" id="A0A401U6E2"/>
<dbReference type="GO" id="GO:0004803">
    <property type="term" value="F:transposase activity"/>
    <property type="evidence" value="ECO:0007669"/>
    <property type="project" value="InterPro"/>
</dbReference>
<reference evidence="1 2" key="1">
    <citation type="submission" date="2018-11" db="EMBL/GenBank/DDBJ databases">
        <title>Chryseotalea sanarue gen. nov., sp., nov., a member of the family Cytophagaceae, isolated from a brackish lake in Hamamatsu Japan.</title>
        <authorList>
            <person name="Maejima Y."/>
            <person name="Iino T."/>
            <person name="Muraguchi Y."/>
            <person name="Fukuda K."/>
            <person name="Ohkuma M."/>
            <person name="Moriuchi R."/>
            <person name="Dohra H."/>
            <person name="Kimbara K."/>
            <person name="Shintani M."/>
        </authorList>
    </citation>
    <scope>NUCLEOTIDE SEQUENCE [LARGE SCALE GENOMIC DNA]</scope>
    <source>
        <strain evidence="1 2">Ys</strain>
    </source>
</reference>
<evidence type="ECO:0000313" key="1">
    <source>
        <dbReference type="EMBL" id="GCC50439.1"/>
    </source>
</evidence>
<dbReference type="GO" id="GO:0003677">
    <property type="term" value="F:DNA binding"/>
    <property type="evidence" value="ECO:0007669"/>
    <property type="project" value="InterPro"/>
</dbReference>
<dbReference type="EMBL" id="BHXQ01000001">
    <property type="protein sequence ID" value="GCC50439.1"/>
    <property type="molecule type" value="Genomic_DNA"/>
</dbReference>
<dbReference type="GO" id="GO:0006313">
    <property type="term" value="P:DNA transposition"/>
    <property type="evidence" value="ECO:0007669"/>
    <property type="project" value="InterPro"/>
</dbReference>
<keyword evidence="2" id="KW-1185">Reference proteome</keyword>
<evidence type="ECO:0008006" key="3">
    <source>
        <dbReference type="Google" id="ProtNLM"/>
    </source>
</evidence>
<accession>A0A401U6E2</accession>
<name>A0A401U6E2_9BACT</name>
<dbReference type="Proteomes" id="UP000288227">
    <property type="component" value="Unassembled WGS sequence"/>
</dbReference>